<dbReference type="AlphaFoldDB" id="A0A0C2CIH8"/>
<dbReference type="Pfam" id="PF10457">
    <property type="entry name" value="MENTAL"/>
    <property type="match status" value="1"/>
</dbReference>
<feature type="non-terminal residue" evidence="4">
    <location>
        <position position="1"/>
    </location>
</feature>
<keyword evidence="2" id="KW-0812">Transmembrane</keyword>
<reference evidence="4 5" key="1">
    <citation type="submission" date="2013-12" db="EMBL/GenBank/DDBJ databases">
        <title>Draft genome of the parsitic nematode Ancylostoma duodenale.</title>
        <authorList>
            <person name="Mitreva M."/>
        </authorList>
    </citation>
    <scope>NUCLEOTIDE SEQUENCE [LARGE SCALE GENOMIC DNA]</scope>
    <source>
        <strain evidence="4 5">Zhejiang</strain>
    </source>
</reference>
<proteinExistence type="predicted"/>
<evidence type="ECO:0000256" key="2">
    <source>
        <dbReference type="SAM" id="Phobius"/>
    </source>
</evidence>
<keyword evidence="2" id="KW-1133">Transmembrane helix</keyword>
<protein>
    <recommendedName>
        <fullName evidence="3">MENTAL domain-containing protein</fullName>
    </recommendedName>
</protein>
<feature type="region of interest" description="Disordered" evidence="1">
    <location>
        <begin position="1"/>
        <end position="20"/>
    </location>
</feature>
<evidence type="ECO:0000313" key="4">
    <source>
        <dbReference type="EMBL" id="KIH49597.1"/>
    </source>
</evidence>
<evidence type="ECO:0000259" key="3">
    <source>
        <dbReference type="Pfam" id="PF10457"/>
    </source>
</evidence>
<evidence type="ECO:0000313" key="5">
    <source>
        <dbReference type="Proteomes" id="UP000054047"/>
    </source>
</evidence>
<sequence>EKDVPGLGRRGAATKMSGRAPLLGVEPSGLSKDRRRFIIISIFDATLTTLLWLLCTILQYFSTHFNATAAVLTLHFDSISNVGPEDSSSGELSTSKTRTVKITVITVLYSVT</sequence>
<gene>
    <name evidence="4" type="ORF">ANCDUO_20328</name>
</gene>
<feature type="domain" description="MENTAL" evidence="3">
    <location>
        <begin position="31"/>
        <end position="72"/>
    </location>
</feature>
<name>A0A0C2CIH8_9BILA</name>
<organism evidence="4 5">
    <name type="scientific">Ancylostoma duodenale</name>
    <dbReference type="NCBI Taxonomy" id="51022"/>
    <lineage>
        <taxon>Eukaryota</taxon>
        <taxon>Metazoa</taxon>
        <taxon>Ecdysozoa</taxon>
        <taxon>Nematoda</taxon>
        <taxon>Chromadorea</taxon>
        <taxon>Rhabditida</taxon>
        <taxon>Rhabditina</taxon>
        <taxon>Rhabditomorpha</taxon>
        <taxon>Strongyloidea</taxon>
        <taxon>Ancylostomatidae</taxon>
        <taxon>Ancylostomatinae</taxon>
        <taxon>Ancylostoma</taxon>
    </lineage>
</organism>
<keyword evidence="2" id="KW-0472">Membrane</keyword>
<dbReference type="OrthoDB" id="5912992at2759"/>
<dbReference type="InterPro" id="IPR019498">
    <property type="entry name" value="MENTAL"/>
</dbReference>
<evidence type="ECO:0000256" key="1">
    <source>
        <dbReference type="SAM" id="MobiDB-lite"/>
    </source>
</evidence>
<accession>A0A0C2CIH8</accession>
<feature type="transmembrane region" description="Helical" evidence="2">
    <location>
        <begin position="37"/>
        <end position="61"/>
    </location>
</feature>
<keyword evidence="5" id="KW-1185">Reference proteome</keyword>
<dbReference type="EMBL" id="KN752727">
    <property type="protein sequence ID" value="KIH49597.1"/>
    <property type="molecule type" value="Genomic_DNA"/>
</dbReference>
<dbReference type="Proteomes" id="UP000054047">
    <property type="component" value="Unassembled WGS sequence"/>
</dbReference>